<evidence type="ECO:0000256" key="1">
    <source>
        <dbReference type="SAM" id="Phobius"/>
    </source>
</evidence>
<evidence type="ECO:0000313" key="4">
    <source>
        <dbReference type="Proteomes" id="UP001226577"/>
    </source>
</evidence>
<dbReference type="EMBL" id="JAUSRE010000001">
    <property type="protein sequence ID" value="MDP9886628.1"/>
    <property type="molecule type" value="Genomic_DNA"/>
</dbReference>
<comment type="caution">
    <text evidence="3">The sequence shown here is derived from an EMBL/GenBank/DDBJ whole genome shotgun (WGS) entry which is preliminary data.</text>
</comment>
<gene>
    <name evidence="3" type="ORF">J2X98_000194</name>
</gene>
<keyword evidence="1" id="KW-0812">Transmembrane</keyword>
<organism evidence="3 4">
    <name type="scientific">Pseudarthrobacter enclensis</name>
    <dbReference type="NCBI Taxonomy" id="993070"/>
    <lineage>
        <taxon>Bacteria</taxon>
        <taxon>Bacillati</taxon>
        <taxon>Actinomycetota</taxon>
        <taxon>Actinomycetes</taxon>
        <taxon>Micrococcales</taxon>
        <taxon>Micrococcaceae</taxon>
        <taxon>Pseudarthrobacter</taxon>
    </lineage>
</organism>
<dbReference type="Proteomes" id="UP001226577">
    <property type="component" value="Unassembled WGS sequence"/>
</dbReference>
<dbReference type="InterPro" id="IPR008816">
    <property type="entry name" value="Gly_zipper_2TM_dom"/>
</dbReference>
<accession>A0ABT9RPM9</accession>
<name>A0ABT9RPM9_9MICC</name>
<keyword evidence="1" id="KW-0472">Membrane</keyword>
<feature type="transmembrane region" description="Helical" evidence="1">
    <location>
        <begin position="33"/>
        <end position="52"/>
    </location>
</feature>
<dbReference type="RefSeq" id="WP_307303521.1">
    <property type="nucleotide sequence ID" value="NZ_JAUSRE010000001.1"/>
</dbReference>
<sequence>MSRKPHRNSRGLFLGAVLGAVVGYFAGRAVGNPAWGIILGTLAGAALLYRVNPGPRNRGPGKRR</sequence>
<protein>
    <submittedName>
        <fullName evidence="3">F0F1-type ATP synthase assembly protein I</fullName>
    </submittedName>
</protein>
<keyword evidence="4" id="KW-1185">Reference proteome</keyword>
<evidence type="ECO:0000313" key="3">
    <source>
        <dbReference type="EMBL" id="MDP9886628.1"/>
    </source>
</evidence>
<proteinExistence type="predicted"/>
<feature type="transmembrane region" description="Helical" evidence="1">
    <location>
        <begin position="12"/>
        <end position="27"/>
    </location>
</feature>
<keyword evidence="1" id="KW-1133">Transmembrane helix</keyword>
<reference evidence="3 4" key="1">
    <citation type="submission" date="2023-07" db="EMBL/GenBank/DDBJ databases">
        <title>Sorghum-associated microbial communities from plants grown in Nebraska, USA.</title>
        <authorList>
            <person name="Schachtman D."/>
        </authorList>
    </citation>
    <scope>NUCLEOTIDE SEQUENCE [LARGE SCALE GENOMIC DNA]</scope>
    <source>
        <strain evidence="3 4">CC222</strain>
    </source>
</reference>
<feature type="domain" description="Glycine zipper 2TM" evidence="2">
    <location>
        <begin position="14"/>
        <end position="47"/>
    </location>
</feature>
<evidence type="ECO:0000259" key="2">
    <source>
        <dbReference type="Pfam" id="PF05433"/>
    </source>
</evidence>
<dbReference type="Pfam" id="PF05433">
    <property type="entry name" value="Rick_17kDa_Anti"/>
    <property type="match status" value="1"/>
</dbReference>